<gene>
    <name evidence="1" type="ORF">HMPREF9488_00007</name>
</gene>
<accession>E7G5G9</accession>
<comment type="caution">
    <text evidence="1">The sequence shown here is derived from an EMBL/GenBank/DDBJ whole genome shotgun (WGS) entry which is preliminary data.</text>
</comment>
<evidence type="ECO:0008006" key="3">
    <source>
        <dbReference type="Google" id="ProtNLM"/>
    </source>
</evidence>
<dbReference type="AlphaFoldDB" id="E7G5G9"/>
<dbReference type="SUPFAM" id="SSF54427">
    <property type="entry name" value="NTF2-like"/>
    <property type="match status" value="1"/>
</dbReference>
<dbReference type="InterPro" id="IPR032710">
    <property type="entry name" value="NTF2-like_dom_sf"/>
</dbReference>
<dbReference type="HOGENOM" id="CLU_136060_1_0_9"/>
<sequence>MDIQLFIIQYWEDVAKQKEEALKRYFYENAYIRWHDSNEQFNVNEFIRANCDYPGNWCGKVERIECLNHTVVTVTHVYSSDASFHVVSFFEIVDNKITSLDEYWGEDGDVPQWRKEKRIGKPIQ</sequence>
<dbReference type="EMBL" id="ADKX01000001">
    <property type="protein sequence ID" value="EFW06470.1"/>
    <property type="molecule type" value="Genomic_DNA"/>
</dbReference>
<reference evidence="1 2" key="1">
    <citation type="submission" date="2010-12" db="EMBL/GenBank/DDBJ databases">
        <title>The Genome Sequence of Coprobacillus sp. strain 29_1.</title>
        <authorList>
            <consortium name="The Broad Institute Genome Sequencing Platform"/>
            <person name="Earl A."/>
            <person name="Ward D."/>
            <person name="Feldgarden M."/>
            <person name="Gevers D."/>
            <person name="Daigneault M."/>
            <person name="Sibley C.D."/>
            <person name="White A."/>
            <person name="Strauss J."/>
            <person name="Allen-Vercoe E."/>
            <person name="Young S.K."/>
            <person name="Zeng Q."/>
            <person name="Gargeya S."/>
            <person name="Fitzgerald M."/>
            <person name="Haas B."/>
            <person name="Abouelleil A."/>
            <person name="Alvarado L."/>
            <person name="Arachchi H.M."/>
            <person name="Berlin A."/>
            <person name="Brown A."/>
            <person name="Chapman S.B."/>
            <person name="Chen Z."/>
            <person name="Dunbar C."/>
            <person name="Freedman E."/>
            <person name="Gearin G."/>
            <person name="Gellesch M."/>
            <person name="Goldberg J."/>
            <person name="Griggs A."/>
            <person name="Gujja S."/>
            <person name="Heilman E."/>
            <person name="Heiman D."/>
            <person name="Howarth C."/>
            <person name="Larson L."/>
            <person name="Lui A."/>
            <person name="MacDonald P.J.P."/>
            <person name="Mehta T."/>
            <person name="Montmayeur A."/>
            <person name="Murphy C."/>
            <person name="Neiman D."/>
            <person name="Pearson M."/>
            <person name="Priest M."/>
            <person name="Roberts A."/>
            <person name="Saif S."/>
            <person name="Shea T."/>
            <person name="Shenoy N."/>
            <person name="Sisk P."/>
            <person name="Stolte C."/>
            <person name="Sykes S."/>
            <person name="White J."/>
            <person name="Yandava C."/>
            <person name="Nusbaum C."/>
            <person name="Birren B."/>
        </authorList>
    </citation>
    <scope>NUCLEOTIDE SEQUENCE [LARGE SCALE GENOMIC DNA]</scope>
    <source>
        <strain evidence="1 2">29_1</strain>
    </source>
</reference>
<protein>
    <recommendedName>
        <fullName evidence="3">SnoaL-like domain-containing protein</fullName>
    </recommendedName>
</protein>
<organism evidence="1 2">
    <name type="scientific">Coprobacillus cateniformis</name>
    <dbReference type="NCBI Taxonomy" id="100884"/>
    <lineage>
        <taxon>Bacteria</taxon>
        <taxon>Bacillati</taxon>
        <taxon>Bacillota</taxon>
        <taxon>Erysipelotrichia</taxon>
        <taxon>Erysipelotrichales</taxon>
        <taxon>Coprobacillaceae</taxon>
        <taxon>Coprobacillus</taxon>
    </lineage>
</organism>
<dbReference type="eggNOG" id="ENOG5032TGG">
    <property type="taxonomic scope" value="Bacteria"/>
</dbReference>
<name>E7G5G9_9FIRM</name>
<proteinExistence type="predicted"/>
<dbReference type="GeneID" id="78229563"/>
<dbReference type="RefSeq" id="WP_008787135.1">
    <property type="nucleotide sequence ID" value="NZ_AKCB01000001.1"/>
</dbReference>
<keyword evidence="2" id="KW-1185">Reference proteome</keyword>
<dbReference type="OrthoDB" id="3824180at2"/>
<evidence type="ECO:0000313" key="2">
    <source>
        <dbReference type="Proteomes" id="UP000003157"/>
    </source>
</evidence>
<dbReference type="Proteomes" id="UP000003157">
    <property type="component" value="Unassembled WGS sequence"/>
</dbReference>
<evidence type="ECO:0000313" key="1">
    <source>
        <dbReference type="EMBL" id="EFW06470.1"/>
    </source>
</evidence>
<dbReference type="STRING" id="100884.GCA_000269565_01696"/>
<dbReference type="Gene3D" id="3.10.450.50">
    <property type="match status" value="1"/>
</dbReference>